<protein>
    <recommendedName>
        <fullName evidence="2">DUF6680 domain-containing protein</fullName>
    </recommendedName>
</protein>
<comment type="caution">
    <text evidence="3">The sequence shown here is derived from an EMBL/GenBank/DDBJ whole genome shotgun (WGS) entry which is preliminary data.</text>
</comment>
<keyword evidence="1" id="KW-0472">Membrane</keyword>
<feature type="transmembrane region" description="Helical" evidence="1">
    <location>
        <begin position="6"/>
        <end position="27"/>
    </location>
</feature>
<dbReference type="EMBL" id="JAMLDX010000003">
    <property type="protein sequence ID" value="MCP3729781.1"/>
    <property type="molecule type" value="Genomic_DNA"/>
</dbReference>
<gene>
    <name evidence="3" type="ORF">M9978_04995</name>
</gene>
<organism evidence="3 4">
    <name type="scientific">Sphingomonas tagetis</name>
    <dbReference type="NCBI Taxonomy" id="2949092"/>
    <lineage>
        <taxon>Bacteria</taxon>
        <taxon>Pseudomonadati</taxon>
        <taxon>Pseudomonadota</taxon>
        <taxon>Alphaproteobacteria</taxon>
        <taxon>Sphingomonadales</taxon>
        <taxon>Sphingomonadaceae</taxon>
        <taxon>Sphingomonas</taxon>
    </lineage>
</organism>
<dbReference type="Proteomes" id="UP001139451">
    <property type="component" value="Unassembled WGS sequence"/>
</dbReference>
<reference evidence="3" key="1">
    <citation type="submission" date="2022-05" db="EMBL/GenBank/DDBJ databases">
        <title>Sphingomonas sp. strain MG17 Genome sequencing and assembly.</title>
        <authorList>
            <person name="Kim I."/>
        </authorList>
    </citation>
    <scope>NUCLEOTIDE SEQUENCE</scope>
    <source>
        <strain evidence="3">MG17</strain>
    </source>
</reference>
<feature type="domain" description="DUF6680" evidence="2">
    <location>
        <begin position="5"/>
        <end position="167"/>
    </location>
</feature>
<sequence length="170" mass="18869">MNGATAIATIVATLVGPIVAVAITLWYQSRDQSYQRRLSVFRSLMQWRANWLNPEWVGALNMIPVEFSGRPEILSALTMLLDKLGDRGFAEGGDQLTAAYARAETAFIELVQKLARDLKIDLNGFDPRGRVYAPTGWANEQAAIQSLRAETSAIFRGERSLKIEVTKGRL</sequence>
<evidence type="ECO:0000313" key="3">
    <source>
        <dbReference type="EMBL" id="MCP3729781.1"/>
    </source>
</evidence>
<keyword evidence="4" id="KW-1185">Reference proteome</keyword>
<accession>A0A9X2HER8</accession>
<proteinExistence type="predicted"/>
<dbReference type="AlphaFoldDB" id="A0A9X2HER8"/>
<name>A0A9X2HER8_9SPHN</name>
<evidence type="ECO:0000313" key="4">
    <source>
        <dbReference type="Proteomes" id="UP001139451"/>
    </source>
</evidence>
<evidence type="ECO:0000259" key="2">
    <source>
        <dbReference type="Pfam" id="PF20385"/>
    </source>
</evidence>
<dbReference type="InterPro" id="IPR046502">
    <property type="entry name" value="DUF6680"/>
</dbReference>
<keyword evidence="1" id="KW-0812">Transmembrane</keyword>
<dbReference type="Pfam" id="PF20385">
    <property type="entry name" value="DUF6680"/>
    <property type="match status" value="1"/>
</dbReference>
<dbReference type="RefSeq" id="WP_254291877.1">
    <property type="nucleotide sequence ID" value="NZ_JAMLDX010000003.1"/>
</dbReference>
<evidence type="ECO:0000256" key="1">
    <source>
        <dbReference type="SAM" id="Phobius"/>
    </source>
</evidence>
<keyword evidence="1" id="KW-1133">Transmembrane helix</keyword>